<keyword evidence="3 7" id="KW-0032">Aminotransferase</keyword>
<evidence type="ECO:0000256" key="4">
    <source>
        <dbReference type="ARBA" id="ARBA00022679"/>
    </source>
</evidence>
<keyword evidence="4 7" id="KW-0808">Transferase</keyword>
<dbReference type="EMBL" id="OY288114">
    <property type="protein sequence ID" value="CAJ0850520.1"/>
    <property type="molecule type" value="Genomic_DNA"/>
</dbReference>
<comment type="cofactor">
    <cofactor evidence="1">
        <name>pyridoxal 5'-phosphate</name>
        <dbReference type="ChEBI" id="CHEBI:597326"/>
    </cofactor>
</comment>
<dbReference type="GO" id="GO:0030170">
    <property type="term" value="F:pyridoxal phosphate binding"/>
    <property type="evidence" value="ECO:0007669"/>
    <property type="project" value="InterPro"/>
</dbReference>
<evidence type="ECO:0000256" key="5">
    <source>
        <dbReference type="ARBA" id="ARBA00022898"/>
    </source>
</evidence>
<reference evidence="7" key="1">
    <citation type="submission" date="2023-07" db="EMBL/GenBank/DDBJ databases">
        <authorList>
            <person name="Pelsma A.J. K."/>
        </authorList>
    </citation>
    <scope>NUCLEOTIDE SEQUENCE</scope>
</reference>
<gene>
    <name evidence="7" type="primary">mfnC</name>
    <name evidence="7" type="ORF">AMST5_00281</name>
</gene>
<dbReference type="AlphaFoldDB" id="A0AA48LYT9"/>
<dbReference type="PANTHER" id="PTHR46383">
    <property type="entry name" value="ASPARTATE AMINOTRANSFERASE"/>
    <property type="match status" value="1"/>
</dbReference>
<dbReference type="InterPro" id="IPR015424">
    <property type="entry name" value="PyrdxlP-dep_Trfase"/>
</dbReference>
<evidence type="ECO:0000256" key="2">
    <source>
        <dbReference type="ARBA" id="ARBA00007441"/>
    </source>
</evidence>
<evidence type="ECO:0000259" key="6">
    <source>
        <dbReference type="Pfam" id="PF00155"/>
    </source>
</evidence>
<dbReference type="PROSITE" id="PS00105">
    <property type="entry name" value="AA_TRANSFER_CLASS_1"/>
    <property type="match status" value="1"/>
</dbReference>
<protein>
    <submittedName>
        <fullName evidence="7">(5-formylfuran-3-yl)methyl phosphate transaminase</fullName>
        <ecNumber evidence="7">2.6.1.108</ecNumber>
    </submittedName>
</protein>
<dbReference type="Gene3D" id="3.40.640.10">
    <property type="entry name" value="Type I PLP-dependent aspartate aminotransferase-like (Major domain)"/>
    <property type="match status" value="1"/>
</dbReference>
<dbReference type="InterPro" id="IPR004838">
    <property type="entry name" value="NHTrfase_class1_PyrdxlP-BS"/>
</dbReference>
<dbReference type="CDD" id="cd00609">
    <property type="entry name" value="AAT_like"/>
    <property type="match status" value="1"/>
</dbReference>
<dbReference type="Pfam" id="PF00155">
    <property type="entry name" value="Aminotran_1_2"/>
    <property type="match status" value="1"/>
</dbReference>
<evidence type="ECO:0000256" key="3">
    <source>
        <dbReference type="ARBA" id="ARBA00022576"/>
    </source>
</evidence>
<feature type="domain" description="Aminotransferase class I/classII large" evidence="6">
    <location>
        <begin position="40"/>
        <end position="380"/>
    </location>
</feature>
<dbReference type="EC" id="2.6.1.108" evidence="7"/>
<dbReference type="InterPro" id="IPR004839">
    <property type="entry name" value="Aminotransferase_I/II_large"/>
</dbReference>
<sequence>MSRLRPSRRSEVAPFMAMEALREARALERAGRHIIHMELGEPGAPVPRRVREAAEAALARGALGYGEAMGDLALRKRIAGHYLTRYGVEIAPDRVIVTTGSSGGFMLALLAAFDPGARIAVTAPGYPAYANILSSLGLEAVPLPVGAHTRFAPTAAMLEAAHREKPLDGALLMSPANPTGAMIGAEEFARICGFCEEAGVVFVSDEIYHGLEYAEPAQTALGFTRQAIVVNSFSKYYAMTGWRLGWLVAPEELMRPLERLQQSLAICAPTISQQAALAAFDATGELEENRAAYARNRALLLERLPAMGLDRFAPPDGAFYIYADVSAFTDDSMDFCKRLLTEAGVAATPGIDFDPRGGATSVRFSYAGAEADVAEGVARLGAWLSPLPVKRGEG</sequence>
<proteinExistence type="inferred from homology"/>
<dbReference type="GO" id="GO:0008483">
    <property type="term" value="F:transaminase activity"/>
    <property type="evidence" value="ECO:0007669"/>
    <property type="project" value="UniProtKB-KW"/>
</dbReference>
<dbReference type="SUPFAM" id="SSF53383">
    <property type="entry name" value="PLP-dependent transferases"/>
    <property type="match status" value="1"/>
</dbReference>
<name>A0AA48LYT9_9ZZZZ</name>
<dbReference type="GO" id="GO:0006520">
    <property type="term" value="P:amino acid metabolic process"/>
    <property type="evidence" value="ECO:0007669"/>
    <property type="project" value="InterPro"/>
</dbReference>
<dbReference type="InterPro" id="IPR050596">
    <property type="entry name" value="AspAT/PAT-like"/>
</dbReference>
<evidence type="ECO:0000256" key="1">
    <source>
        <dbReference type="ARBA" id="ARBA00001933"/>
    </source>
</evidence>
<comment type="similarity">
    <text evidence="2">Belongs to the class-I pyridoxal-phosphate-dependent aminotransferase family.</text>
</comment>
<dbReference type="InterPro" id="IPR015421">
    <property type="entry name" value="PyrdxlP-dep_Trfase_major"/>
</dbReference>
<keyword evidence="5" id="KW-0663">Pyridoxal phosphate</keyword>
<dbReference type="PANTHER" id="PTHR46383:SF2">
    <property type="entry name" value="AMINOTRANSFERASE"/>
    <property type="match status" value="1"/>
</dbReference>
<evidence type="ECO:0000313" key="7">
    <source>
        <dbReference type="EMBL" id="CAJ0850520.1"/>
    </source>
</evidence>
<accession>A0AA48LYT9</accession>
<organism evidence="7">
    <name type="scientific">freshwater sediment metagenome</name>
    <dbReference type="NCBI Taxonomy" id="556182"/>
    <lineage>
        <taxon>unclassified sequences</taxon>
        <taxon>metagenomes</taxon>
        <taxon>ecological metagenomes</taxon>
    </lineage>
</organism>